<name>F4KZE3_HALH1</name>
<proteinExistence type="predicted"/>
<dbReference type="AlphaFoldDB" id="F4KZE3"/>
<sequence>MPKVLISNNFKNTANILAKNLARFNFIPCQIDKNNLDLADYKI</sequence>
<dbReference type="HOGENOM" id="CLU_3234341_0_0_10"/>
<accession>F4KZE3</accession>
<evidence type="ECO:0000313" key="2">
    <source>
        <dbReference type="Proteomes" id="UP000008461"/>
    </source>
</evidence>
<gene>
    <name evidence="1" type="ordered locus">Halhy_0528</name>
</gene>
<dbReference type="STRING" id="760192.Halhy_0528"/>
<reference evidence="1 2" key="1">
    <citation type="journal article" date="2011" name="Stand. Genomic Sci.">
        <title>Complete genome sequence of Haliscomenobacter hydrossis type strain (O).</title>
        <authorList>
            <consortium name="US DOE Joint Genome Institute (JGI-PGF)"/>
            <person name="Daligault H."/>
            <person name="Lapidus A."/>
            <person name="Zeytun A."/>
            <person name="Nolan M."/>
            <person name="Lucas S."/>
            <person name="Del Rio T.G."/>
            <person name="Tice H."/>
            <person name="Cheng J.F."/>
            <person name="Tapia R."/>
            <person name="Han C."/>
            <person name="Goodwin L."/>
            <person name="Pitluck S."/>
            <person name="Liolios K."/>
            <person name="Pagani I."/>
            <person name="Ivanova N."/>
            <person name="Huntemann M."/>
            <person name="Mavromatis K."/>
            <person name="Mikhailova N."/>
            <person name="Pati A."/>
            <person name="Chen A."/>
            <person name="Palaniappan K."/>
            <person name="Land M."/>
            <person name="Hauser L."/>
            <person name="Brambilla E.M."/>
            <person name="Rohde M."/>
            <person name="Verbarg S."/>
            <person name="Goker M."/>
            <person name="Bristow J."/>
            <person name="Eisen J.A."/>
            <person name="Markowitz V."/>
            <person name="Hugenholtz P."/>
            <person name="Kyrpides N.C."/>
            <person name="Klenk H.P."/>
            <person name="Woyke T."/>
        </authorList>
    </citation>
    <scope>NUCLEOTIDE SEQUENCE [LARGE SCALE GENOMIC DNA]</scope>
    <source>
        <strain evidence="2">ATCC 27775 / DSM 1100 / LMG 10767 / O</strain>
    </source>
</reference>
<protein>
    <submittedName>
        <fullName evidence="1">Uncharacterized protein</fullName>
    </submittedName>
</protein>
<organism evidence="1 2">
    <name type="scientific">Haliscomenobacter hydrossis (strain ATCC 27775 / DSM 1100 / LMG 10767 / O)</name>
    <dbReference type="NCBI Taxonomy" id="760192"/>
    <lineage>
        <taxon>Bacteria</taxon>
        <taxon>Pseudomonadati</taxon>
        <taxon>Bacteroidota</taxon>
        <taxon>Saprospiria</taxon>
        <taxon>Saprospirales</taxon>
        <taxon>Haliscomenobacteraceae</taxon>
        <taxon>Haliscomenobacter</taxon>
    </lineage>
</organism>
<keyword evidence="2" id="KW-1185">Reference proteome</keyword>
<reference key="2">
    <citation type="submission" date="2011-04" db="EMBL/GenBank/DDBJ databases">
        <title>Complete sequence of chromosome of Haliscomenobacter hydrossis DSM 1100.</title>
        <authorList>
            <consortium name="US DOE Joint Genome Institute (JGI-PGF)"/>
            <person name="Lucas S."/>
            <person name="Han J."/>
            <person name="Lapidus A."/>
            <person name="Bruce D."/>
            <person name="Goodwin L."/>
            <person name="Pitluck S."/>
            <person name="Peters L."/>
            <person name="Kyrpides N."/>
            <person name="Mavromatis K."/>
            <person name="Ivanova N."/>
            <person name="Ovchinnikova G."/>
            <person name="Pagani I."/>
            <person name="Daligault H."/>
            <person name="Detter J.C."/>
            <person name="Han C."/>
            <person name="Land M."/>
            <person name="Hauser L."/>
            <person name="Markowitz V."/>
            <person name="Cheng J.-F."/>
            <person name="Hugenholtz P."/>
            <person name="Woyke T."/>
            <person name="Wu D."/>
            <person name="Verbarg S."/>
            <person name="Frueling A."/>
            <person name="Brambilla E."/>
            <person name="Klenk H.-P."/>
            <person name="Eisen J.A."/>
        </authorList>
    </citation>
    <scope>NUCLEOTIDE SEQUENCE</scope>
    <source>
        <strain>DSM 1100</strain>
    </source>
</reference>
<dbReference type="KEGG" id="hhy:Halhy_0528"/>
<dbReference type="EMBL" id="CP002691">
    <property type="protein sequence ID" value="AEE48438.1"/>
    <property type="molecule type" value="Genomic_DNA"/>
</dbReference>
<dbReference type="Proteomes" id="UP000008461">
    <property type="component" value="Chromosome"/>
</dbReference>
<evidence type="ECO:0000313" key="1">
    <source>
        <dbReference type="EMBL" id="AEE48438.1"/>
    </source>
</evidence>